<comment type="caution">
    <text evidence="3">The sequence shown here is derived from an EMBL/GenBank/DDBJ whole genome shotgun (WGS) entry which is preliminary data.</text>
</comment>
<dbReference type="RefSeq" id="WP_094407502.1">
    <property type="nucleotide sequence ID" value="NZ_BMJZ01000007.1"/>
</dbReference>
<dbReference type="SFLD" id="SFLDG01150">
    <property type="entry name" value="Main.1:_Beta-like"/>
    <property type="match status" value="1"/>
</dbReference>
<dbReference type="OrthoDB" id="9811242at2"/>
<dbReference type="PANTHER" id="PTHR44051:SF21">
    <property type="entry name" value="GLUTATHIONE S-TRANSFERASE FAMILY PROTEIN"/>
    <property type="match status" value="1"/>
</dbReference>
<dbReference type="SUPFAM" id="SSF52833">
    <property type="entry name" value="Thioredoxin-like"/>
    <property type="match status" value="1"/>
</dbReference>
<dbReference type="Pfam" id="PF00043">
    <property type="entry name" value="GST_C"/>
    <property type="match status" value="1"/>
</dbReference>
<protein>
    <submittedName>
        <fullName evidence="3">Glutathione S-transferase</fullName>
    </submittedName>
</protein>
<keyword evidence="3" id="KW-0808">Transferase</keyword>
<dbReference type="Proteomes" id="UP000216361">
    <property type="component" value="Unassembled WGS sequence"/>
</dbReference>
<name>A0A255XV93_9PROT</name>
<evidence type="ECO:0000313" key="4">
    <source>
        <dbReference type="Proteomes" id="UP000216361"/>
    </source>
</evidence>
<dbReference type="InterPro" id="IPR010987">
    <property type="entry name" value="Glutathione-S-Trfase_C-like"/>
</dbReference>
<keyword evidence="4" id="KW-1185">Reference proteome</keyword>
<organism evidence="3 4">
    <name type="scientific">Elstera cyanobacteriorum</name>
    <dbReference type="NCBI Taxonomy" id="2022747"/>
    <lineage>
        <taxon>Bacteria</taxon>
        <taxon>Pseudomonadati</taxon>
        <taxon>Pseudomonadota</taxon>
        <taxon>Alphaproteobacteria</taxon>
        <taxon>Rhodospirillales</taxon>
        <taxon>Rhodospirillaceae</taxon>
        <taxon>Elstera</taxon>
    </lineage>
</organism>
<dbReference type="GO" id="GO:0016740">
    <property type="term" value="F:transferase activity"/>
    <property type="evidence" value="ECO:0007669"/>
    <property type="project" value="UniProtKB-KW"/>
</dbReference>
<dbReference type="PROSITE" id="PS50404">
    <property type="entry name" value="GST_NTER"/>
    <property type="match status" value="1"/>
</dbReference>
<dbReference type="EMBL" id="NOXS01000025">
    <property type="protein sequence ID" value="OYQ20919.1"/>
    <property type="molecule type" value="Genomic_DNA"/>
</dbReference>
<dbReference type="InterPro" id="IPR036249">
    <property type="entry name" value="Thioredoxin-like_sf"/>
</dbReference>
<dbReference type="SFLD" id="SFLDG00358">
    <property type="entry name" value="Main_(cytGST)"/>
    <property type="match status" value="1"/>
</dbReference>
<dbReference type="InterPro" id="IPR040079">
    <property type="entry name" value="Glutathione_S-Trfase"/>
</dbReference>
<sequence>MSGDIILYTNPYSRGRTVRWLLEEIGVPYHVEVLDYATTMKEPEYLAINPMGKVPALKHGDAIVTETAAICTYLADAFPDAQIAPAPGTPERAAYFRWLFFGAGPLEAAGVNQALGVEVKPEQERMAGYGSLARVTQALDKTLSTQPYLTGDRFTAADVYVGASLGWLMGFKIIPGTPTLAAYVGKLRQRPAAVKAAALDDALVPAKA</sequence>
<dbReference type="Pfam" id="PF13409">
    <property type="entry name" value="GST_N_2"/>
    <property type="match status" value="1"/>
</dbReference>
<gene>
    <name evidence="3" type="ORF">CHR90_02990</name>
</gene>
<accession>A0A255XV93</accession>
<dbReference type="PROSITE" id="PS50405">
    <property type="entry name" value="GST_CTER"/>
    <property type="match status" value="1"/>
</dbReference>
<feature type="domain" description="GST C-terminal" evidence="2">
    <location>
        <begin position="88"/>
        <end position="208"/>
    </location>
</feature>
<dbReference type="InterPro" id="IPR036282">
    <property type="entry name" value="Glutathione-S-Trfase_C_sf"/>
</dbReference>
<feature type="domain" description="GST N-terminal" evidence="1">
    <location>
        <begin position="2"/>
        <end position="82"/>
    </location>
</feature>
<evidence type="ECO:0000259" key="1">
    <source>
        <dbReference type="PROSITE" id="PS50404"/>
    </source>
</evidence>
<dbReference type="CDD" id="cd03207">
    <property type="entry name" value="GST_C_8"/>
    <property type="match status" value="1"/>
</dbReference>
<dbReference type="InterPro" id="IPR004046">
    <property type="entry name" value="GST_C"/>
</dbReference>
<dbReference type="SFLD" id="SFLDS00019">
    <property type="entry name" value="Glutathione_Transferase_(cytos"/>
    <property type="match status" value="1"/>
</dbReference>
<evidence type="ECO:0000313" key="3">
    <source>
        <dbReference type="EMBL" id="OYQ20919.1"/>
    </source>
</evidence>
<dbReference type="AlphaFoldDB" id="A0A255XV93"/>
<dbReference type="CDD" id="cd03046">
    <property type="entry name" value="GST_N_GTT1_like"/>
    <property type="match status" value="1"/>
</dbReference>
<dbReference type="Gene3D" id="1.20.1050.10">
    <property type="match status" value="1"/>
</dbReference>
<dbReference type="SUPFAM" id="SSF47616">
    <property type="entry name" value="GST C-terminal domain-like"/>
    <property type="match status" value="1"/>
</dbReference>
<evidence type="ECO:0000259" key="2">
    <source>
        <dbReference type="PROSITE" id="PS50405"/>
    </source>
</evidence>
<proteinExistence type="predicted"/>
<dbReference type="PANTHER" id="PTHR44051">
    <property type="entry name" value="GLUTATHIONE S-TRANSFERASE-RELATED"/>
    <property type="match status" value="1"/>
</dbReference>
<dbReference type="Gene3D" id="3.40.30.10">
    <property type="entry name" value="Glutaredoxin"/>
    <property type="match status" value="1"/>
</dbReference>
<reference evidence="3 4" key="1">
    <citation type="submission" date="2017-07" db="EMBL/GenBank/DDBJ databases">
        <title>Elstera cyanobacteriorum sp. nov., a novel bacterium isolated from cyanobacterial aggregates in a eutrophic lake.</title>
        <authorList>
            <person name="Cai H."/>
        </authorList>
    </citation>
    <scope>NUCLEOTIDE SEQUENCE [LARGE SCALE GENOMIC DNA]</scope>
    <source>
        <strain evidence="3 4">TH019</strain>
    </source>
</reference>
<dbReference type="InterPro" id="IPR004045">
    <property type="entry name" value="Glutathione_S-Trfase_N"/>
</dbReference>